<gene>
    <name evidence="1" type="ORF">BT96DRAFT_791259</name>
</gene>
<name>A0A6A4H0V7_9AGAR</name>
<accession>A0A6A4H0V7</accession>
<keyword evidence="2" id="KW-1185">Reference proteome</keyword>
<sequence>MVIRNVCTHWNYTHAMIHQALLLQDVIDTWSFETEETCPLLISPREWKLLE</sequence>
<evidence type="ECO:0000313" key="2">
    <source>
        <dbReference type="Proteomes" id="UP000799118"/>
    </source>
</evidence>
<reference evidence="1" key="1">
    <citation type="journal article" date="2019" name="Environ. Microbiol.">
        <title>Fungal ecological strategies reflected in gene transcription - a case study of two litter decomposers.</title>
        <authorList>
            <person name="Barbi F."/>
            <person name="Kohler A."/>
            <person name="Barry K."/>
            <person name="Baskaran P."/>
            <person name="Daum C."/>
            <person name="Fauchery L."/>
            <person name="Ihrmark K."/>
            <person name="Kuo A."/>
            <person name="LaButti K."/>
            <person name="Lipzen A."/>
            <person name="Morin E."/>
            <person name="Grigoriev I.V."/>
            <person name="Henrissat B."/>
            <person name="Lindahl B."/>
            <person name="Martin F."/>
        </authorList>
    </citation>
    <scope>NUCLEOTIDE SEQUENCE</scope>
    <source>
        <strain evidence="1">JB14</strain>
    </source>
</reference>
<dbReference type="EMBL" id="ML769611">
    <property type="protein sequence ID" value="KAE9391852.1"/>
    <property type="molecule type" value="Genomic_DNA"/>
</dbReference>
<organism evidence="1 2">
    <name type="scientific">Gymnopus androsaceus JB14</name>
    <dbReference type="NCBI Taxonomy" id="1447944"/>
    <lineage>
        <taxon>Eukaryota</taxon>
        <taxon>Fungi</taxon>
        <taxon>Dikarya</taxon>
        <taxon>Basidiomycota</taxon>
        <taxon>Agaricomycotina</taxon>
        <taxon>Agaricomycetes</taxon>
        <taxon>Agaricomycetidae</taxon>
        <taxon>Agaricales</taxon>
        <taxon>Marasmiineae</taxon>
        <taxon>Omphalotaceae</taxon>
        <taxon>Gymnopus</taxon>
    </lineage>
</organism>
<protein>
    <submittedName>
        <fullName evidence="1">Uncharacterized protein</fullName>
    </submittedName>
</protein>
<dbReference type="AlphaFoldDB" id="A0A6A4H0V7"/>
<evidence type="ECO:0000313" key="1">
    <source>
        <dbReference type="EMBL" id="KAE9391852.1"/>
    </source>
</evidence>
<dbReference type="Proteomes" id="UP000799118">
    <property type="component" value="Unassembled WGS sequence"/>
</dbReference>
<feature type="non-terminal residue" evidence="1">
    <location>
        <position position="51"/>
    </location>
</feature>
<dbReference type="OrthoDB" id="3264316at2759"/>
<proteinExistence type="predicted"/>